<feature type="compositionally biased region" description="Acidic residues" evidence="4">
    <location>
        <begin position="54"/>
        <end position="70"/>
    </location>
</feature>
<feature type="domain" description="Sas10 C-terminal" evidence="5">
    <location>
        <begin position="565"/>
        <end position="641"/>
    </location>
</feature>
<sequence length="641" mass="71695">MVRRRRSSQKGPPPKPKGASKKDASIKAWKSRDDIPMDEEDLFHAGRDKILLDGQEDGDTDDDLNDEEEVFGLKGIDSEDDDVDDDQEDDLPETPATSAAKRKSKDKKSTRGPRSSSSQSSESESEDDERWGSKKSAYYSSNAALLGSDDEEANQLEEMEARRLQAKSKELITEDDYGLADVDAVEDAVEPEVNPLDDVALDLAPQLLSKDKASLLRHLELTSPETLALAREWEDIANEVVKTEQLVSKKMTADPDHPSLGLIHLYQQTLLTYATTLSFYLHLRSTPQYALRPQSLISHPILPRLLTLKQGLSVLQALDFAPRDDSSASDGDSDVEWKRSGLEYSELSDLIREQEEDLDLEKTVATPKKEKKKEKKDKSSKKTDKPSKPTKHVFDLVEPELIPTKSSSKKTPEIVDVDSAFGDPTSLLHTDASDKDARRRSLRFHTSKIESTSRRRENARAAVGGDDDLPRKDRRKQKEPLVVKGRGEGGDDLDVAGDVEENGQERKKRVRADDDGDDHSSGGEGDDGYYELVKRQKRAKKEEKKAAYEAEREGDRLIYEEEGAEGPRAITRAILKNKGLTPRRPKSVRNPRVKKKLRYEKAKRTISSQKSVFKGGLESTGGRYDGEKSGINARVVKSVKF</sequence>
<keyword evidence="3" id="KW-0539">Nucleus</keyword>
<evidence type="ECO:0000259" key="5">
    <source>
        <dbReference type="Pfam" id="PF09368"/>
    </source>
</evidence>
<feature type="compositionally biased region" description="Acidic residues" evidence="4">
    <location>
        <begin position="490"/>
        <end position="502"/>
    </location>
</feature>
<feature type="compositionally biased region" description="Basic residues" evidence="4">
    <location>
        <begin position="100"/>
        <end position="111"/>
    </location>
</feature>
<feature type="region of interest" description="Disordered" evidence="4">
    <location>
        <begin position="358"/>
        <end position="531"/>
    </location>
</feature>
<dbReference type="GO" id="GO:0032040">
    <property type="term" value="C:small-subunit processome"/>
    <property type="evidence" value="ECO:0007669"/>
    <property type="project" value="TreeGrafter"/>
</dbReference>
<feature type="compositionally biased region" description="Basic and acidic residues" evidence="4">
    <location>
        <begin position="42"/>
        <end position="51"/>
    </location>
</feature>
<dbReference type="Pfam" id="PF09368">
    <property type="entry name" value="Sas10"/>
    <property type="match status" value="1"/>
</dbReference>
<comment type="similarity">
    <text evidence="2">Belongs to the SAS10 family.</text>
</comment>
<name>A0A067N0U2_BOTB1</name>
<comment type="subcellular location">
    <subcellularLocation>
        <location evidence="1">Nucleus</location>
    </subcellularLocation>
</comment>
<dbReference type="EMBL" id="KL198016">
    <property type="protein sequence ID" value="KDQ21628.1"/>
    <property type="molecule type" value="Genomic_DNA"/>
</dbReference>
<evidence type="ECO:0000313" key="7">
    <source>
        <dbReference type="Proteomes" id="UP000027195"/>
    </source>
</evidence>
<feature type="compositionally biased region" description="Basic and acidic residues" evidence="4">
    <location>
        <begin position="376"/>
        <end position="395"/>
    </location>
</feature>
<dbReference type="PANTHER" id="PTHR13237">
    <property type="entry name" value="SOMETHING ABOUT SILENCING PROTEIN 10-RELATED"/>
    <property type="match status" value="1"/>
</dbReference>
<dbReference type="AlphaFoldDB" id="A0A067N0U2"/>
<feature type="region of interest" description="Disordered" evidence="4">
    <location>
        <begin position="1"/>
        <end position="134"/>
    </location>
</feature>
<dbReference type="STRING" id="930990.A0A067N0U2"/>
<organism evidence="6 7">
    <name type="scientific">Botryobasidium botryosum (strain FD-172 SS1)</name>
    <dbReference type="NCBI Taxonomy" id="930990"/>
    <lineage>
        <taxon>Eukaryota</taxon>
        <taxon>Fungi</taxon>
        <taxon>Dikarya</taxon>
        <taxon>Basidiomycota</taxon>
        <taxon>Agaricomycotina</taxon>
        <taxon>Agaricomycetes</taxon>
        <taxon>Cantharellales</taxon>
        <taxon>Botryobasidiaceae</taxon>
        <taxon>Botryobasidium</taxon>
    </lineage>
</organism>
<evidence type="ECO:0000256" key="4">
    <source>
        <dbReference type="SAM" id="MobiDB-lite"/>
    </source>
</evidence>
<dbReference type="InParanoid" id="A0A067N0U2"/>
<dbReference type="FunCoup" id="A0A067N0U2">
    <property type="interactions" value="141"/>
</dbReference>
<evidence type="ECO:0000256" key="3">
    <source>
        <dbReference type="ARBA" id="ARBA00023242"/>
    </source>
</evidence>
<feature type="compositionally biased region" description="Basic and acidic residues" evidence="4">
    <location>
        <begin position="447"/>
        <end position="459"/>
    </location>
</feature>
<dbReference type="HOGENOM" id="CLU_019106_0_0_1"/>
<evidence type="ECO:0000256" key="1">
    <source>
        <dbReference type="ARBA" id="ARBA00004123"/>
    </source>
</evidence>
<feature type="compositionally biased region" description="Basic and acidic residues" evidence="4">
    <location>
        <begin position="468"/>
        <end position="489"/>
    </location>
</feature>
<reference evidence="7" key="1">
    <citation type="journal article" date="2014" name="Proc. Natl. Acad. Sci. U.S.A.">
        <title>Extensive sampling of basidiomycete genomes demonstrates inadequacy of the white-rot/brown-rot paradigm for wood decay fungi.</title>
        <authorList>
            <person name="Riley R."/>
            <person name="Salamov A.A."/>
            <person name="Brown D.W."/>
            <person name="Nagy L.G."/>
            <person name="Floudas D."/>
            <person name="Held B.W."/>
            <person name="Levasseur A."/>
            <person name="Lombard V."/>
            <person name="Morin E."/>
            <person name="Otillar R."/>
            <person name="Lindquist E.A."/>
            <person name="Sun H."/>
            <person name="LaButti K.M."/>
            <person name="Schmutz J."/>
            <person name="Jabbour D."/>
            <person name="Luo H."/>
            <person name="Baker S.E."/>
            <person name="Pisabarro A.G."/>
            <person name="Walton J.D."/>
            <person name="Blanchette R.A."/>
            <person name="Henrissat B."/>
            <person name="Martin F."/>
            <person name="Cullen D."/>
            <person name="Hibbett D.S."/>
            <person name="Grigoriev I.V."/>
        </authorList>
    </citation>
    <scope>NUCLEOTIDE SEQUENCE [LARGE SCALE GENOMIC DNA]</scope>
    <source>
        <strain evidence="7">FD-172 SS1</strain>
    </source>
</reference>
<gene>
    <name evidence="6" type="ORF">BOTBODRAFT_208901</name>
</gene>
<accession>A0A067N0U2</accession>
<dbReference type="PANTHER" id="PTHR13237:SF8">
    <property type="entry name" value="SOMETHING ABOUT SILENCING PROTEIN 10"/>
    <property type="match status" value="1"/>
</dbReference>
<evidence type="ECO:0000256" key="2">
    <source>
        <dbReference type="ARBA" id="ARBA00010979"/>
    </source>
</evidence>
<feature type="compositionally biased region" description="Basic and acidic residues" evidence="4">
    <location>
        <begin position="20"/>
        <end position="35"/>
    </location>
</feature>
<dbReference type="GO" id="GO:0000462">
    <property type="term" value="P:maturation of SSU-rRNA from tricistronic rRNA transcript (SSU-rRNA, 5.8S rRNA, LSU-rRNA)"/>
    <property type="evidence" value="ECO:0007669"/>
    <property type="project" value="TreeGrafter"/>
</dbReference>
<evidence type="ECO:0000313" key="6">
    <source>
        <dbReference type="EMBL" id="KDQ21628.1"/>
    </source>
</evidence>
<dbReference type="InterPro" id="IPR018972">
    <property type="entry name" value="Sas10_C_dom"/>
</dbReference>
<feature type="compositionally biased region" description="Acidic residues" evidence="4">
    <location>
        <begin position="78"/>
        <end position="92"/>
    </location>
</feature>
<dbReference type="OrthoDB" id="1924577at2759"/>
<keyword evidence="7" id="KW-1185">Reference proteome</keyword>
<dbReference type="Proteomes" id="UP000027195">
    <property type="component" value="Unassembled WGS sequence"/>
</dbReference>
<proteinExistence type="inferred from homology"/>
<protein>
    <recommendedName>
        <fullName evidence="5">Sas10 C-terminal domain-containing protein</fullName>
    </recommendedName>
</protein>